<dbReference type="GO" id="GO:0003677">
    <property type="term" value="F:DNA binding"/>
    <property type="evidence" value="ECO:0007669"/>
    <property type="project" value="UniProtKB-UniRule"/>
</dbReference>
<keyword evidence="1 2" id="KW-0238">DNA-binding</keyword>
<dbReference type="InterPro" id="IPR016032">
    <property type="entry name" value="Sig_transdc_resp-reg_C-effctor"/>
</dbReference>
<evidence type="ECO:0000256" key="2">
    <source>
        <dbReference type="PROSITE-ProRule" id="PRU01091"/>
    </source>
</evidence>
<dbReference type="SUPFAM" id="SSF46894">
    <property type="entry name" value="C-terminal effector domain of the bipartite response regulators"/>
    <property type="match status" value="1"/>
</dbReference>
<dbReference type="CDD" id="cd00383">
    <property type="entry name" value="trans_reg_C"/>
    <property type="match status" value="1"/>
</dbReference>
<keyword evidence="5" id="KW-1185">Reference proteome</keyword>
<feature type="domain" description="OmpR/PhoB-type" evidence="3">
    <location>
        <begin position="1"/>
        <end position="68"/>
    </location>
</feature>
<dbReference type="InterPro" id="IPR011990">
    <property type="entry name" value="TPR-like_helical_dom_sf"/>
</dbReference>
<feature type="DNA-binding region" description="OmpR/PhoB-type" evidence="2">
    <location>
        <begin position="1"/>
        <end position="68"/>
    </location>
</feature>
<evidence type="ECO:0000259" key="3">
    <source>
        <dbReference type="PROSITE" id="PS51755"/>
    </source>
</evidence>
<accession>A0A7G9SCU5</accession>
<reference evidence="4 5" key="1">
    <citation type="submission" date="2020-08" db="EMBL/GenBank/DDBJ databases">
        <title>Genome sequence of Sphingomonas rhizophila KACC 19189T.</title>
        <authorList>
            <person name="Hyun D.-W."/>
            <person name="Bae J.-W."/>
        </authorList>
    </citation>
    <scope>NUCLEOTIDE SEQUENCE [LARGE SCALE GENOMIC DNA]</scope>
    <source>
        <strain evidence="4 5">KACC 19189</strain>
    </source>
</reference>
<dbReference type="GO" id="GO:0000160">
    <property type="term" value="P:phosphorelay signal transduction system"/>
    <property type="evidence" value="ECO:0007669"/>
    <property type="project" value="InterPro"/>
</dbReference>
<dbReference type="GO" id="GO:0006355">
    <property type="term" value="P:regulation of DNA-templated transcription"/>
    <property type="evidence" value="ECO:0007669"/>
    <property type="project" value="InterPro"/>
</dbReference>
<dbReference type="SUPFAM" id="SSF48452">
    <property type="entry name" value="TPR-like"/>
    <property type="match status" value="1"/>
</dbReference>
<dbReference type="Pfam" id="PF00486">
    <property type="entry name" value="Trans_reg_C"/>
    <property type="match status" value="1"/>
</dbReference>
<sequence>MQVFLLLLDHANEVVTRDAIFAAGWGGAMVGDDSLNRAINRVRRIAAETGPDLFEIETIPRTGYRLIGDFPGFETRAESIEATRTQGLSRRALALAGGAVAISAGAGLWFLKPHRARSGTDDRVEEAGQILRFGQSTSEVSATALLKEVLAQDPNNSEALGLLAYALAESAVEKDAGSRIAEAKVAIDRALALDPRNPNARLALLFFNTSNFDWVQTEDELLAVLKDDPDNHFALSRLVFLYQGAGLTGRSWDVNERLIKLDPVAPIPMMRRGLKSWIYGRTAEADKVLERLIRIWPAHASIWNARFLVLAFTDRTGAAQAMLDYTAALPKSVKPASMVQWRPTFAALDSPTPANRRAAVEANIAAARQSAGQAAYAAMAMSAIGELDAAYAITNGLMFAHGDVIPKRPADGSTSLINDQSWRHTQWISTPPMFAFRQDPRFQSLCDGMGLTAYWKLRGVRPDYPPTRMP</sequence>
<dbReference type="InterPro" id="IPR001867">
    <property type="entry name" value="OmpR/PhoB-type_DNA-bd"/>
</dbReference>
<name>A0A7G9SCU5_9SPHN</name>
<protein>
    <submittedName>
        <fullName evidence="4">Winged helix-turn-helix domain-containing protein</fullName>
    </submittedName>
</protein>
<dbReference type="Gene3D" id="1.25.40.10">
    <property type="entry name" value="Tetratricopeptide repeat domain"/>
    <property type="match status" value="1"/>
</dbReference>
<dbReference type="EMBL" id="CP060717">
    <property type="protein sequence ID" value="QNN65670.1"/>
    <property type="molecule type" value="Genomic_DNA"/>
</dbReference>
<dbReference type="InterPro" id="IPR036388">
    <property type="entry name" value="WH-like_DNA-bd_sf"/>
</dbReference>
<dbReference type="SMART" id="SM00862">
    <property type="entry name" value="Trans_reg_C"/>
    <property type="match status" value="1"/>
</dbReference>
<proteinExistence type="predicted"/>
<dbReference type="Proteomes" id="UP000515955">
    <property type="component" value="Chromosome"/>
</dbReference>
<dbReference type="PROSITE" id="PS51755">
    <property type="entry name" value="OMPR_PHOB"/>
    <property type="match status" value="1"/>
</dbReference>
<dbReference type="Gene3D" id="1.10.10.10">
    <property type="entry name" value="Winged helix-like DNA-binding domain superfamily/Winged helix DNA-binding domain"/>
    <property type="match status" value="1"/>
</dbReference>
<evidence type="ECO:0000313" key="5">
    <source>
        <dbReference type="Proteomes" id="UP000515955"/>
    </source>
</evidence>
<evidence type="ECO:0000256" key="1">
    <source>
        <dbReference type="ARBA" id="ARBA00023125"/>
    </source>
</evidence>
<dbReference type="KEGG" id="srhi:H9L12_03645"/>
<dbReference type="AlphaFoldDB" id="A0A7G9SCU5"/>
<evidence type="ECO:0000313" key="4">
    <source>
        <dbReference type="EMBL" id="QNN65670.1"/>
    </source>
</evidence>
<organism evidence="4 5">
    <name type="scientific">Sphingomonas rhizophila</name>
    <dbReference type="NCBI Taxonomy" id="2071607"/>
    <lineage>
        <taxon>Bacteria</taxon>
        <taxon>Pseudomonadati</taxon>
        <taxon>Pseudomonadota</taxon>
        <taxon>Alphaproteobacteria</taxon>
        <taxon>Sphingomonadales</taxon>
        <taxon>Sphingomonadaceae</taxon>
        <taxon>Sphingomonas</taxon>
    </lineage>
</organism>
<gene>
    <name evidence="4" type="ORF">H9L12_03645</name>
</gene>